<evidence type="ECO:0000313" key="3">
    <source>
        <dbReference type="EMBL" id="AIR04811.1"/>
    </source>
</evidence>
<dbReference type="InterPro" id="IPR022770">
    <property type="entry name" value="IucA/IucC-like_C"/>
</dbReference>
<dbReference type="EMBL" id="CP009451">
    <property type="protein sequence ID" value="AIR04811.1"/>
    <property type="molecule type" value="Genomic_DNA"/>
</dbReference>
<evidence type="ECO:0000313" key="4">
    <source>
        <dbReference type="Proteomes" id="UP000029481"/>
    </source>
</evidence>
<dbReference type="InterPro" id="IPR008090">
    <property type="entry name" value="Fe_iron_reduct"/>
</dbReference>
<dbReference type="Pfam" id="PF11575">
    <property type="entry name" value="FhuF_C"/>
    <property type="match status" value="1"/>
</dbReference>
<dbReference type="InterPro" id="IPR024726">
    <property type="entry name" value="FhuF_C"/>
</dbReference>
<dbReference type="Proteomes" id="UP000029481">
    <property type="component" value="Chromosome"/>
</dbReference>
<dbReference type="Pfam" id="PF06276">
    <property type="entry name" value="FhuF"/>
    <property type="match status" value="1"/>
</dbReference>
<accession>A0A089Q0T3</accession>
<organism evidence="3 4">
    <name type="scientific">Cedecea neteri</name>
    <dbReference type="NCBI Taxonomy" id="158822"/>
    <lineage>
        <taxon>Bacteria</taxon>
        <taxon>Pseudomonadati</taxon>
        <taxon>Pseudomonadota</taxon>
        <taxon>Gammaproteobacteria</taxon>
        <taxon>Enterobacterales</taxon>
        <taxon>Enterobacteriaceae</taxon>
        <taxon>Cedecea</taxon>
    </lineage>
</organism>
<dbReference type="OrthoDB" id="5918327at2"/>
<keyword evidence="4" id="KW-1185">Reference proteome</keyword>
<proteinExistence type="predicted"/>
<protein>
    <submittedName>
        <fullName evidence="3">Iron reductase</fullName>
    </submittedName>
</protein>
<dbReference type="RefSeq" id="WP_038475821.1">
    <property type="nucleotide sequence ID" value="NZ_CP009451.1"/>
</dbReference>
<evidence type="ECO:0000259" key="2">
    <source>
        <dbReference type="Pfam" id="PF11575"/>
    </source>
</evidence>
<dbReference type="PRINTS" id="PR01714">
    <property type="entry name" value="2FE2SRDCTASE"/>
</dbReference>
<dbReference type="GO" id="GO:0003824">
    <property type="term" value="F:catalytic activity"/>
    <property type="evidence" value="ECO:0007669"/>
    <property type="project" value="UniProtKB-ARBA"/>
</dbReference>
<dbReference type="GO" id="GO:0051537">
    <property type="term" value="F:2 iron, 2 sulfur cluster binding"/>
    <property type="evidence" value="ECO:0007669"/>
    <property type="project" value="InterPro"/>
</dbReference>
<dbReference type="AlphaFoldDB" id="A0A089Q0T3"/>
<reference evidence="3 4" key="1">
    <citation type="submission" date="2014-09" db="EMBL/GenBank/DDBJ databases">
        <title>Cedecea neteri SSMD04 Genome Sequencing.</title>
        <authorList>
            <person name="Tan J.-Y."/>
        </authorList>
    </citation>
    <scope>NUCLEOTIDE SEQUENCE [LARGE SCALE GENOMIC DNA]</scope>
    <source>
        <strain evidence="3 4">SSMD04</strain>
    </source>
</reference>
<dbReference type="NCBIfam" id="NF007932">
    <property type="entry name" value="PRK10647.1"/>
    <property type="match status" value="1"/>
</dbReference>
<name>A0A089Q0T3_9ENTR</name>
<evidence type="ECO:0000259" key="1">
    <source>
        <dbReference type="Pfam" id="PF06276"/>
    </source>
</evidence>
<dbReference type="NCBIfam" id="TIGR03951">
    <property type="entry name" value="Fe_III_red_FhuF"/>
    <property type="match status" value="1"/>
</dbReference>
<gene>
    <name evidence="3" type="ORF">JT31_09350</name>
</gene>
<dbReference type="KEGG" id="cnt:JT31_09350"/>
<sequence>MALQSLQLSDDSGCFVLPWSPAARPLADSLREHFATHRPYFNDIIKLNEPVPASAMTLSEWRKPAVLTSLMAAYGDHIYRNQPQLSREHKPLKSLWAQWYIGLLVPPMMMALLTQPKALNIAPQHMRVEFHATGRAKCFWINVEEDSQATELPLRLRLEQFITHGLMPVVAALEASEDINARLIWSNTGYLVNWFFGELKPRLDEQSLAALVNACFFEKQLSCGRENPLYRTAIPRDGVLVRRTCCQRYKLPDVQRCGDCTLK</sequence>
<feature type="domain" description="Aerobactin siderophore biosynthesis IucA/IucC-like C-terminal" evidence="1">
    <location>
        <begin position="94"/>
        <end position="238"/>
    </location>
</feature>
<feature type="domain" description="Ferric siderophore reductase C-terminal" evidence="2">
    <location>
        <begin position="242"/>
        <end position="262"/>
    </location>
</feature>